<feature type="compositionally biased region" description="Basic and acidic residues" evidence="3">
    <location>
        <begin position="621"/>
        <end position="641"/>
    </location>
</feature>
<feature type="compositionally biased region" description="Basic and acidic residues" evidence="3">
    <location>
        <begin position="577"/>
        <end position="588"/>
    </location>
</feature>
<name>A0A2P5HLD9_DIAHE</name>
<evidence type="ECO:0000259" key="4">
    <source>
        <dbReference type="PROSITE" id="PS50056"/>
    </source>
</evidence>
<dbReference type="InterPro" id="IPR051281">
    <property type="entry name" value="Dual-spec_lipid-protein_phosph"/>
</dbReference>
<dbReference type="InterPro" id="IPR016130">
    <property type="entry name" value="Tyr_Pase_AS"/>
</dbReference>
<dbReference type="GO" id="GO:0004725">
    <property type="term" value="F:protein tyrosine phosphatase activity"/>
    <property type="evidence" value="ECO:0007669"/>
    <property type="project" value="TreeGrafter"/>
</dbReference>
<dbReference type="GO" id="GO:0042995">
    <property type="term" value="C:cell projection"/>
    <property type="evidence" value="ECO:0007669"/>
    <property type="project" value="TreeGrafter"/>
</dbReference>
<evidence type="ECO:0000259" key="5">
    <source>
        <dbReference type="PROSITE" id="PS51181"/>
    </source>
</evidence>
<reference evidence="6" key="1">
    <citation type="submission" date="2017-09" db="EMBL/GenBank/DDBJ databases">
        <title>Polyketide synthases of a Diaporthe helianthi virulent isolate.</title>
        <authorList>
            <person name="Baroncelli R."/>
        </authorList>
    </citation>
    <scope>NUCLEOTIDE SEQUENCE [LARGE SCALE GENOMIC DNA]</scope>
    <source>
        <strain evidence="6">7/96</strain>
    </source>
</reference>
<sequence length="763" mass="82216">MASLLRQIVAGPRAKHAETGLDLCYVTDNIIVTSGPSQTYPQRAYRNPLDRLVAFLDAKHPDNWAIWEFRAEGTGYPDEAVYGRIRHYPWPDHHPPPFRMVPMIMASMRSWLHEEDIQSADTKHDTKSHHGSNEVGKSGEKGKRVVVVHCKAGKGRSGSMTCSYLISECGWKPEDALARFTERRMKPTFGAGVSIPSQLRWISYADRWTKGGKKYVDREVEILEIHVWGLRHGVKVSVEGFADEGKKIKVLHTFKKEERYVVQGDAPGGGGVMDLLGDALSPTNEHDEILEDADYNEIVGDDSDKKGSESTSSNNNASKDSPPSRSKSKRAKASQMLSGSPARNPSVKKMGSKPKSKTINPADFAAASETSSPSGSSLNVPNNTSSQPSLAHTSTFADTNEPGGMAVILKPTSPVRIPNSDVNVSLERRNRAPASLGLTMVTAVAHVWFNVFFEGHGPEQDGRADESGVFEIDWDKMDGIKGSSRKGTRAADRISVVWKVVGTNGPPPVIKEPGEGSPVPEMRPADWKGEEGEDPNAERKLGLRAETTASAAVSKASSVKSADREEGSGKTGGDGADSGKESDDESLKGVKSSDPAGQELKDKDSATLSLAKGEGSQGGSRDQDPTRNELSDHDKKLEATRGRTANPDEQAAGAAKSEQQLLEAALAPVREARAGKASETAVLQKEADQEAAASRAEEGPQHQRQPGASGSGDSEKDDERKHPERKLGFVKAGKKLLPLRTHKKEGEGQDGKDPGVMGVSVQK</sequence>
<dbReference type="AlphaFoldDB" id="A0A2P5HLD9"/>
<feature type="domain" description="Phosphatase tensin-type" evidence="5">
    <location>
        <begin position="12"/>
        <end position="212"/>
    </location>
</feature>
<keyword evidence="2" id="KW-0378">Hydrolase</keyword>
<evidence type="ECO:0000256" key="2">
    <source>
        <dbReference type="ARBA" id="ARBA00022801"/>
    </source>
</evidence>
<dbReference type="InterPro" id="IPR000387">
    <property type="entry name" value="Tyr_Pase_dom"/>
</dbReference>
<dbReference type="InParanoid" id="A0A2P5HLD9"/>
<feature type="compositionally biased region" description="Low complexity" evidence="3">
    <location>
        <begin position="549"/>
        <end position="560"/>
    </location>
</feature>
<dbReference type="GO" id="GO:0005634">
    <property type="term" value="C:nucleus"/>
    <property type="evidence" value="ECO:0007669"/>
    <property type="project" value="TreeGrafter"/>
</dbReference>
<evidence type="ECO:0000256" key="1">
    <source>
        <dbReference type="ARBA" id="ARBA00013015"/>
    </source>
</evidence>
<feature type="compositionally biased region" description="Polar residues" evidence="3">
    <location>
        <begin position="378"/>
        <end position="398"/>
    </location>
</feature>
<dbReference type="GO" id="GO:0005886">
    <property type="term" value="C:plasma membrane"/>
    <property type="evidence" value="ECO:0007669"/>
    <property type="project" value="TreeGrafter"/>
</dbReference>
<protein>
    <recommendedName>
        <fullName evidence="1">phosphatidylinositol-3,4,5-trisphosphate 3-phosphatase</fullName>
        <ecNumber evidence="1">3.1.3.67</ecNumber>
    </recommendedName>
</protein>
<dbReference type="GO" id="GO:0046856">
    <property type="term" value="P:phosphatidylinositol dephosphorylation"/>
    <property type="evidence" value="ECO:0007669"/>
    <property type="project" value="TreeGrafter"/>
</dbReference>
<dbReference type="OrthoDB" id="16692at2759"/>
<dbReference type="EMBL" id="MAVT02001387">
    <property type="protein sequence ID" value="POS71070.1"/>
    <property type="molecule type" value="Genomic_DNA"/>
</dbReference>
<feature type="compositionally biased region" description="Acidic residues" evidence="3">
    <location>
        <begin position="289"/>
        <end position="301"/>
    </location>
</feature>
<accession>A0A2P5HLD9</accession>
<gene>
    <name evidence="6" type="ORF">DHEL01_v210534</name>
</gene>
<dbReference type="Pfam" id="PF00782">
    <property type="entry name" value="DSPc"/>
    <property type="match status" value="1"/>
</dbReference>
<feature type="region of interest" description="Disordered" evidence="3">
    <location>
        <begin position="501"/>
        <end position="659"/>
    </location>
</feature>
<evidence type="ECO:0000256" key="3">
    <source>
        <dbReference type="SAM" id="MobiDB-lite"/>
    </source>
</evidence>
<dbReference type="Gene3D" id="3.90.190.10">
    <property type="entry name" value="Protein tyrosine phosphatase superfamily"/>
    <property type="match status" value="1"/>
</dbReference>
<dbReference type="GO" id="GO:0016314">
    <property type="term" value="F:phosphatidylinositol-3,4,5-trisphosphate 3-phosphatase activity"/>
    <property type="evidence" value="ECO:0007669"/>
    <property type="project" value="UniProtKB-EC"/>
</dbReference>
<feature type="compositionally biased region" description="Basic and acidic residues" evidence="3">
    <location>
        <begin position="523"/>
        <end position="543"/>
    </location>
</feature>
<dbReference type="CDD" id="cd14497">
    <property type="entry name" value="PTP_PTEN-like"/>
    <property type="match status" value="1"/>
</dbReference>
<dbReference type="GO" id="GO:0005829">
    <property type="term" value="C:cytosol"/>
    <property type="evidence" value="ECO:0007669"/>
    <property type="project" value="TreeGrafter"/>
</dbReference>
<dbReference type="GO" id="GO:0043491">
    <property type="term" value="P:phosphatidylinositol 3-kinase/protein kinase B signal transduction"/>
    <property type="evidence" value="ECO:0007669"/>
    <property type="project" value="TreeGrafter"/>
</dbReference>
<dbReference type="EC" id="3.1.3.67" evidence="1"/>
<feature type="compositionally biased region" description="Polar residues" evidence="3">
    <location>
        <begin position="702"/>
        <end position="712"/>
    </location>
</feature>
<dbReference type="PROSITE" id="PS51181">
    <property type="entry name" value="PPASE_TENSIN"/>
    <property type="match status" value="1"/>
</dbReference>
<dbReference type="InterPro" id="IPR029021">
    <property type="entry name" value="Prot-tyrosine_phosphatase-like"/>
</dbReference>
<keyword evidence="7" id="KW-1185">Reference proteome</keyword>
<dbReference type="InterPro" id="IPR029023">
    <property type="entry name" value="Tensin_phosphatase"/>
</dbReference>
<dbReference type="SUPFAM" id="SSF52799">
    <property type="entry name" value="(Phosphotyrosine protein) phosphatases II"/>
    <property type="match status" value="1"/>
</dbReference>
<proteinExistence type="predicted"/>
<feature type="compositionally biased region" description="Low complexity" evidence="3">
    <location>
        <begin position="365"/>
        <end position="377"/>
    </location>
</feature>
<feature type="compositionally biased region" description="Basic and acidic residues" evidence="3">
    <location>
        <begin position="744"/>
        <end position="753"/>
    </location>
</feature>
<feature type="region of interest" description="Disordered" evidence="3">
    <location>
        <begin position="672"/>
        <end position="763"/>
    </location>
</feature>
<feature type="region of interest" description="Disordered" evidence="3">
    <location>
        <begin position="118"/>
        <end position="140"/>
    </location>
</feature>
<dbReference type="InterPro" id="IPR000340">
    <property type="entry name" value="Dual-sp_phosphatase_cat-dom"/>
</dbReference>
<dbReference type="GO" id="GO:0051896">
    <property type="term" value="P:regulation of phosphatidylinositol 3-kinase/protein kinase B signal transduction"/>
    <property type="evidence" value="ECO:0007669"/>
    <property type="project" value="TreeGrafter"/>
</dbReference>
<dbReference type="PANTHER" id="PTHR12305:SF81">
    <property type="entry name" value="PHOSPHATIDYLINOSITOL 3,4,5-TRISPHOSPHATE 3-PHOSPHATASE AND DUAL-SPECIFICITY PROTEIN PHOSPHATASE PTEN"/>
    <property type="match status" value="1"/>
</dbReference>
<evidence type="ECO:0000313" key="7">
    <source>
        <dbReference type="Proteomes" id="UP000094444"/>
    </source>
</evidence>
<dbReference type="PROSITE" id="PS00383">
    <property type="entry name" value="TYR_PHOSPHATASE_1"/>
    <property type="match status" value="1"/>
</dbReference>
<dbReference type="PANTHER" id="PTHR12305">
    <property type="entry name" value="PHOSPHATASE WITH HOMOLOGY TO TENSIN"/>
    <property type="match status" value="1"/>
</dbReference>
<dbReference type="PROSITE" id="PS50056">
    <property type="entry name" value="TYR_PHOSPHATASE_2"/>
    <property type="match status" value="1"/>
</dbReference>
<dbReference type="STRING" id="158607.A0A2P5HLD9"/>
<evidence type="ECO:0000313" key="6">
    <source>
        <dbReference type="EMBL" id="POS71070.1"/>
    </source>
</evidence>
<dbReference type="Proteomes" id="UP000094444">
    <property type="component" value="Unassembled WGS sequence"/>
</dbReference>
<organism evidence="6 7">
    <name type="scientific">Diaporthe helianthi</name>
    <dbReference type="NCBI Taxonomy" id="158607"/>
    <lineage>
        <taxon>Eukaryota</taxon>
        <taxon>Fungi</taxon>
        <taxon>Dikarya</taxon>
        <taxon>Ascomycota</taxon>
        <taxon>Pezizomycotina</taxon>
        <taxon>Sordariomycetes</taxon>
        <taxon>Sordariomycetidae</taxon>
        <taxon>Diaporthales</taxon>
        <taxon>Diaporthaceae</taxon>
        <taxon>Diaporthe</taxon>
    </lineage>
</organism>
<feature type="domain" description="Tyrosine specific protein phosphatases" evidence="4">
    <location>
        <begin position="133"/>
        <end position="184"/>
    </location>
</feature>
<feature type="region of interest" description="Disordered" evidence="3">
    <location>
        <begin position="289"/>
        <end position="404"/>
    </location>
</feature>
<feature type="compositionally biased region" description="Basic and acidic residues" evidence="3">
    <location>
        <begin position="713"/>
        <end position="727"/>
    </location>
</feature>
<comment type="caution">
    <text evidence="6">The sequence shown here is derived from an EMBL/GenBank/DDBJ whole genome shotgun (WGS) entry which is preliminary data.</text>
</comment>